<dbReference type="PANTHER" id="PTHR43394">
    <property type="entry name" value="ATP-DEPENDENT PERMEASE MDL1, MITOCHONDRIAL"/>
    <property type="match status" value="1"/>
</dbReference>
<dbReference type="InterPro" id="IPR003593">
    <property type="entry name" value="AAA+_ATPase"/>
</dbReference>
<dbReference type="SUPFAM" id="SSF90123">
    <property type="entry name" value="ABC transporter transmembrane region"/>
    <property type="match status" value="1"/>
</dbReference>
<gene>
    <name evidence="14" type="ORF">EDD33_0045</name>
</gene>
<evidence type="ECO:0000256" key="7">
    <source>
        <dbReference type="ARBA" id="ARBA00022840"/>
    </source>
</evidence>
<dbReference type="SUPFAM" id="SSF52540">
    <property type="entry name" value="P-loop containing nucleoside triphosphate hydrolases"/>
    <property type="match status" value="1"/>
</dbReference>
<evidence type="ECO:0000256" key="2">
    <source>
        <dbReference type="ARBA" id="ARBA00022448"/>
    </source>
</evidence>
<dbReference type="AlphaFoldDB" id="A0A3N2CP55"/>
<keyword evidence="4" id="KW-0997">Cell inner membrane</keyword>
<evidence type="ECO:0000256" key="5">
    <source>
        <dbReference type="ARBA" id="ARBA00022692"/>
    </source>
</evidence>
<keyword evidence="15" id="KW-1185">Reference proteome</keyword>
<keyword evidence="2" id="KW-0813">Transport</keyword>
<evidence type="ECO:0000256" key="8">
    <source>
        <dbReference type="ARBA" id="ARBA00022989"/>
    </source>
</evidence>
<dbReference type="GO" id="GO:0005886">
    <property type="term" value="C:plasma membrane"/>
    <property type="evidence" value="ECO:0007669"/>
    <property type="project" value="UniProtKB-SubCell"/>
</dbReference>
<feature type="transmembrane region" description="Helical" evidence="11">
    <location>
        <begin position="150"/>
        <end position="173"/>
    </location>
</feature>
<keyword evidence="5 11" id="KW-0812">Transmembrane</keyword>
<dbReference type="InterPro" id="IPR027417">
    <property type="entry name" value="P-loop_NTPase"/>
</dbReference>
<keyword evidence="7 14" id="KW-0067">ATP-binding</keyword>
<comment type="subcellular location">
    <subcellularLocation>
        <location evidence="1">Cell inner membrane</location>
        <topology evidence="1">Multi-pass membrane protein</topology>
    </subcellularLocation>
</comment>
<dbReference type="PANTHER" id="PTHR43394:SF1">
    <property type="entry name" value="ATP-BINDING CASSETTE SUB-FAMILY B MEMBER 10, MITOCHONDRIAL"/>
    <property type="match status" value="1"/>
</dbReference>
<evidence type="ECO:0000313" key="14">
    <source>
        <dbReference type="EMBL" id="ROR89228.1"/>
    </source>
</evidence>
<reference evidence="14 15" key="1">
    <citation type="submission" date="2018-11" db="EMBL/GenBank/DDBJ databases">
        <title>Sequencing the genomes of 1000 actinobacteria strains.</title>
        <authorList>
            <person name="Klenk H.-P."/>
        </authorList>
    </citation>
    <scope>NUCLEOTIDE SEQUENCE [LARGE SCALE GENOMIC DNA]</scope>
    <source>
        <strain evidence="14 15">DSM 12652</strain>
    </source>
</reference>
<comment type="caution">
    <text evidence="14">The sequence shown here is derived from an EMBL/GenBank/DDBJ whole genome shotgun (WGS) entry which is preliminary data.</text>
</comment>
<feature type="transmembrane region" description="Helical" evidence="11">
    <location>
        <begin position="179"/>
        <end position="197"/>
    </location>
</feature>
<dbReference type="CDD" id="cd18565">
    <property type="entry name" value="ABC_6TM_exporter_like"/>
    <property type="match status" value="1"/>
</dbReference>
<dbReference type="GO" id="GO:0016887">
    <property type="term" value="F:ATP hydrolysis activity"/>
    <property type="evidence" value="ECO:0007669"/>
    <property type="project" value="InterPro"/>
</dbReference>
<proteinExistence type="inferred from homology"/>
<dbReference type="InterPro" id="IPR036640">
    <property type="entry name" value="ABC1_TM_sf"/>
</dbReference>
<dbReference type="PROSITE" id="PS00211">
    <property type="entry name" value="ABC_TRANSPORTER_1"/>
    <property type="match status" value="1"/>
</dbReference>
<dbReference type="InterPro" id="IPR017871">
    <property type="entry name" value="ABC_transporter-like_CS"/>
</dbReference>
<evidence type="ECO:0000259" key="13">
    <source>
        <dbReference type="PROSITE" id="PS50929"/>
    </source>
</evidence>
<evidence type="ECO:0000256" key="1">
    <source>
        <dbReference type="ARBA" id="ARBA00004429"/>
    </source>
</evidence>
<organism evidence="14 15">
    <name type="scientific">Nocardioides aurantiacus</name>
    <dbReference type="NCBI Taxonomy" id="86796"/>
    <lineage>
        <taxon>Bacteria</taxon>
        <taxon>Bacillati</taxon>
        <taxon>Actinomycetota</taxon>
        <taxon>Actinomycetes</taxon>
        <taxon>Propionibacteriales</taxon>
        <taxon>Nocardioidaceae</taxon>
        <taxon>Nocardioides</taxon>
    </lineage>
</organism>
<dbReference type="Pfam" id="PF00005">
    <property type="entry name" value="ABC_tran"/>
    <property type="match status" value="1"/>
</dbReference>
<protein>
    <submittedName>
        <fullName evidence="14">ATP-binding cassette subfamily B protein</fullName>
    </submittedName>
</protein>
<evidence type="ECO:0000313" key="15">
    <source>
        <dbReference type="Proteomes" id="UP000281738"/>
    </source>
</evidence>
<evidence type="ECO:0000256" key="10">
    <source>
        <dbReference type="ARBA" id="ARBA00023455"/>
    </source>
</evidence>
<dbReference type="GO" id="GO:0015421">
    <property type="term" value="F:ABC-type oligopeptide transporter activity"/>
    <property type="evidence" value="ECO:0007669"/>
    <property type="project" value="TreeGrafter"/>
</dbReference>
<feature type="transmembrane region" description="Helical" evidence="11">
    <location>
        <begin position="266"/>
        <end position="287"/>
    </location>
</feature>
<accession>A0A3N2CP55</accession>
<dbReference type="Proteomes" id="UP000281738">
    <property type="component" value="Unassembled WGS sequence"/>
</dbReference>
<keyword evidence="6" id="KW-0547">Nucleotide-binding</keyword>
<feature type="domain" description="ABC transmembrane type-1" evidence="13">
    <location>
        <begin position="28"/>
        <end position="322"/>
    </location>
</feature>
<keyword evidence="3" id="KW-1003">Cell membrane</keyword>
<evidence type="ECO:0000256" key="6">
    <source>
        <dbReference type="ARBA" id="ARBA00022741"/>
    </source>
</evidence>
<dbReference type="InterPro" id="IPR011527">
    <property type="entry name" value="ABC1_TM_dom"/>
</dbReference>
<dbReference type="FunFam" id="3.40.50.300:FF:000221">
    <property type="entry name" value="Multidrug ABC transporter ATP-binding protein"/>
    <property type="match status" value="1"/>
</dbReference>
<dbReference type="InterPro" id="IPR039421">
    <property type="entry name" value="Type_1_exporter"/>
</dbReference>
<sequence length="600" mass="63968">MVSAAAPVPASPLRELSRRYAGYRARLVAAVVLSTVNKVADVVPELLIGAAVDVVVRGDRSFVADVVGADSRYEQLVWLAVVNALVWVVESVSEYLAALTWRRLAQTIEHDLRVEAYAHVQQLDVAWHETRPAGTTLATLNDDVNQLERFLDVGAAAILQTVLNVVLVGLVFAAASPTLLVLAFAPIPVIVAGSLVFQRRLDPLYARVRETVADLSGTLSANLGGITTIKAFTAEGRERDRVASASLAYREANEAAIRSSAAFVPLVRIAILVGFTCTLLIGGFQVLDGTLEVGLYSVLVFMTQRLLWPLTAVAEVLDLYQRGRASAGRILGLLAVPVTVQPGEVLLAEPAGRIELRGVRAGYADGPDVIHDLDLVVPAGETHAVVGPTGSGKSTLLRLVLRFEDPRAGTVLLDDVDARDLEWATVRGAMGYVSQDVYLFSGTVADNIAYGRPEATREEVERAARAAEASAFVEAMPQGYDTPVGERGVTLSGGQRQRLALARALLRDPAVLVLDEATSAVDNETEAAIQRSLGLVTAERTALVVAHRLSTVRHADRIWVLDAGRIAESGTHDELVAAGGAYAQLWAVQTGDLGVRSTPA</sequence>
<evidence type="ECO:0000256" key="4">
    <source>
        <dbReference type="ARBA" id="ARBA00022519"/>
    </source>
</evidence>
<evidence type="ECO:0000256" key="9">
    <source>
        <dbReference type="ARBA" id="ARBA00023136"/>
    </source>
</evidence>
<evidence type="ECO:0000256" key="3">
    <source>
        <dbReference type="ARBA" id="ARBA00022475"/>
    </source>
</evidence>
<evidence type="ECO:0000256" key="11">
    <source>
        <dbReference type="SAM" id="Phobius"/>
    </source>
</evidence>
<dbReference type="Gene3D" id="3.40.50.300">
    <property type="entry name" value="P-loop containing nucleotide triphosphate hydrolases"/>
    <property type="match status" value="1"/>
</dbReference>
<dbReference type="Pfam" id="PF00664">
    <property type="entry name" value="ABC_membrane"/>
    <property type="match status" value="1"/>
</dbReference>
<name>A0A3N2CP55_9ACTN</name>
<dbReference type="PROSITE" id="PS50893">
    <property type="entry name" value="ABC_TRANSPORTER_2"/>
    <property type="match status" value="1"/>
</dbReference>
<dbReference type="InterPro" id="IPR003439">
    <property type="entry name" value="ABC_transporter-like_ATP-bd"/>
</dbReference>
<comment type="similarity">
    <text evidence="10">Belongs to the ABC transporter superfamily. Siderophore-Fe(3+) uptake transporter (SIUT) (TC 3.A.1.21) family.</text>
</comment>
<evidence type="ECO:0000259" key="12">
    <source>
        <dbReference type="PROSITE" id="PS50893"/>
    </source>
</evidence>
<keyword evidence="8 11" id="KW-1133">Transmembrane helix</keyword>
<dbReference type="PROSITE" id="PS50929">
    <property type="entry name" value="ABC_TM1F"/>
    <property type="match status" value="1"/>
</dbReference>
<dbReference type="Gene3D" id="1.20.1560.10">
    <property type="entry name" value="ABC transporter type 1, transmembrane domain"/>
    <property type="match status" value="1"/>
</dbReference>
<dbReference type="SMART" id="SM00382">
    <property type="entry name" value="AAA"/>
    <property type="match status" value="1"/>
</dbReference>
<dbReference type="GO" id="GO:0005524">
    <property type="term" value="F:ATP binding"/>
    <property type="evidence" value="ECO:0007669"/>
    <property type="project" value="UniProtKB-KW"/>
</dbReference>
<dbReference type="EMBL" id="RKHO01000001">
    <property type="protein sequence ID" value="ROR89228.1"/>
    <property type="molecule type" value="Genomic_DNA"/>
</dbReference>
<feature type="domain" description="ABC transporter" evidence="12">
    <location>
        <begin position="354"/>
        <end position="588"/>
    </location>
</feature>
<keyword evidence="9 11" id="KW-0472">Membrane</keyword>